<protein>
    <submittedName>
        <fullName evidence="1">Uncharacterized protein</fullName>
    </submittedName>
</protein>
<accession>A0AAV3YKA6</accession>
<gene>
    <name evidence="1" type="ORF">PoB_000896900</name>
</gene>
<dbReference type="EMBL" id="BLXT01000981">
    <property type="protein sequence ID" value="GFN82463.1"/>
    <property type="molecule type" value="Genomic_DNA"/>
</dbReference>
<proteinExistence type="predicted"/>
<sequence>MRASKTIPVKEKIKKVKGMHHDLPIREEGKIGVKNEDVLNDLLGHDNSDSEFGEEEECLGGEEDFFLTAAHMEYGADKEVSDPLPDTLAGFITQCFRQMMVEDKMKEKFDVFKRPENYPSLAVHLTSKGIWNMIKRDNRKLDRKLSAIQRLI</sequence>
<dbReference type="Proteomes" id="UP000735302">
    <property type="component" value="Unassembled WGS sequence"/>
</dbReference>
<name>A0AAV3YKA6_9GAST</name>
<evidence type="ECO:0000313" key="1">
    <source>
        <dbReference type="EMBL" id="GFN82463.1"/>
    </source>
</evidence>
<dbReference type="AlphaFoldDB" id="A0AAV3YKA6"/>
<organism evidence="1 2">
    <name type="scientific">Plakobranchus ocellatus</name>
    <dbReference type="NCBI Taxonomy" id="259542"/>
    <lineage>
        <taxon>Eukaryota</taxon>
        <taxon>Metazoa</taxon>
        <taxon>Spiralia</taxon>
        <taxon>Lophotrochozoa</taxon>
        <taxon>Mollusca</taxon>
        <taxon>Gastropoda</taxon>
        <taxon>Heterobranchia</taxon>
        <taxon>Euthyneura</taxon>
        <taxon>Panpulmonata</taxon>
        <taxon>Sacoglossa</taxon>
        <taxon>Placobranchoidea</taxon>
        <taxon>Plakobranchidae</taxon>
        <taxon>Plakobranchus</taxon>
    </lineage>
</organism>
<evidence type="ECO:0000313" key="2">
    <source>
        <dbReference type="Proteomes" id="UP000735302"/>
    </source>
</evidence>
<comment type="caution">
    <text evidence="1">The sequence shown here is derived from an EMBL/GenBank/DDBJ whole genome shotgun (WGS) entry which is preliminary data.</text>
</comment>
<keyword evidence="2" id="KW-1185">Reference proteome</keyword>
<reference evidence="1 2" key="1">
    <citation type="journal article" date="2021" name="Elife">
        <title>Chloroplast acquisition without the gene transfer in kleptoplastic sea slugs, Plakobranchus ocellatus.</title>
        <authorList>
            <person name="Maeda T."/>
            <person name="Takahashi S."/>
            <person name="Yoshida T."/>
            <person name="Shimamura S."/>
            <person name="Takaki Y."/>
            <person name="Nagai Y."/>
            <person name="Toyoda A."/>
            <person name="Suzuki Y."/>
            <person name="Arimoto A."/>
            <person name="Ishii H."/>
            <person name="Satoh N."/>
            <person name="Nishiyama T."/>
            <person name="Hasebe M."/>
            <person name="Maruyama T."/>
            <person name="Minagawa J."/>
            <person name="Obokata J."/>
            <person name="Shigenobu S."/>
        </authorList>
    </citation>
    <scope>NUCLEOTIDE SEQUENCE [LARGE SCALE GENOMIC DNA]</scope>
</reference>